<dbReference type="PANTHER" id="PTHR24029:SF0">
    <property type="entry name" value="UVRABC SYSTEM PROTEIN B"/>
    <property type="match status" value="1"/>
</dbReference>
<dbReference type="InterPro" id="IPR024759">
    <property type="entry name" value="UvrB_YAD/RRR_dom"/>
</dbReference>
<evidence type="ECO:0000259" key="2">
    <source>
        <dbReference type="PROSITE" id="PS50151"/>
    </source>
</evidence>
<dbReference type="GO" id="GO:0009380">
    <property type="term" value="C:excinuclease repair complex"/>
    <property type="evidence" value="ECO:0007669"/>
    <property type="project" value="InterPro"/>
</dbReference>
<dbReference type="PANTHER" id="PTHR24029">
    <property type="entry name" value="UVRABC SYSTEM PROTEIN B"/>
    <property type="match status" value="1"/>
</dbReference>
<dbReference type="InterPro" id="IPR027417">
    <property type="entry name" value="P-loop_NTPase"/>
</dbReference>
<feature type="domain" description="UVR" evidence="2">
    <location>
        <begin position="111"/>
        <end position="146"/>
    </location>
</feature>
<organism evidence="3">
    <name type="scientific">freshwater metagenome</name>
    <dbReference type="NCBI Taxonomy" id="449393"/>
    <lineage>
        <taxon>unclassified sequences</taxon>
        <taxon>metagenomes</taxon>
        <taxon>ecological metagenomes</taxon>
    </lineage>
</organism>
<protein>
    <submittedName>
        <fullName evidence="3">Unannotated protein</fullName>
    </submittedName>
</protein>
<evidence type="ECO:0000256" key="1">
    <source>
        <dbReference type="SAM" id="MobiDB-lite"/>
    </source>
</evidence>
<feature type="region of interest" description="Disordered" evidence="1">
    <location>
        <begin position="83"/>
        <end position="108"/>
    </location>
</feature>
<sequence length="171" mass="19081">MAILDADKEGFLRGSTALIQTIGRAARNVEGRVIMYADKRSDAMEHAIGETERRREIQLAYNEQHGITPTTIAKGVSDIGEFLQGESKLPKGKRRRKKQEETDKLTTAELDKRFVALEEEMLQAAEELRFEHAAALRDELRELRQELERRGEAEGTAAPTDADTADAASAD</sequence>
<name>A0A6J7L582_9ZZZZ</name>
<dbReference type="Gene3D" id="3.40.50.300">
    <property type="entry name" value="P-loop containing nucleotide triphosphate hydrolases"/>
    <property type="match status" value="1"/>
</dbReference>
<accession>A0A6J7L582</accession>
<feature type="region of interest" description="Disordered" evidence="1">
    <location>
        <begin position="145"/>
        <end position="171"/>
    </location>
</feature>
<dbReference type="GO" id="GO:0016887">
    <property type="term" value="F:ATP hydrolysis activity"/>
    <property type="evidence" value="ECO:0007669"/>
    <property type="project" value="InterPro"/>
</dbReference>
<dbReference type="InterPro" id="IPR036876">
    <property type="entry name" value="UVR_dom_sf"/>
</dbReference>
<reference evidence="3" key="1">
    <citation type="submission" date="2020-05" db="EMBL/GenBank/DDBJ databases">
        <authorList>
            <person name="Chiriac C."/>
            <person name="Salcher M."/>
            <person name="Ghai R."/>
            <person name="Kavagutti S V."/>
        </authorList>
    </citation>
    <scope>NUCLEOTIDE SEQUENCE</scope>
</reference>
<dbReference type="InterPro" id="IPR004807">
    <property type="entry name" value="UvrB"/>
</dbReference>
<gene>
    <name evidence="3" type="ORF">UFOPK3564_04200</name>
</gene>
<dbReference type="EMBL" id="CAFBMK010000529">
    <property type="protein sequence ID" value="CAB4963171.1"/>
    <property type="molecule type" value="Genomic_DNA"/>
</dbReference>
<feature type="compositionally biased region" description="Basic and acidic residues" evidence="1">
    <location>
        <begin position="98"/>
        <end position="108"/>
    </location>
</feature>
<dbReference type="GO" id="GO:0003677">
    <property type="term" value="F:DNA binding"/>
    <property type="evidence" value="ECO:0007669"/>
    <property type="project" value="InterPro"/>
</dbReference>
<dbReference type="PROSITE" id="PS50151">
    <property type="entry name" value="UVR"/>
    <property type="match status" value="1"/>
</dbReference>
<dbReference type="Gene3D" id="4.10.860.10">
    <property type="entry name" value="UVR domain"/>
    <property type="match status" value="1"/>
</dbReference>
<dbReference type="SUPFAM" id="SSF46600">
    <property type="entry name" value="C-terminal UvrC-binding domain of UvrB"/>
    <property type="match status" value="1"/>
</dbReference>
<dbReference type="AlphaFoldDB" id="A0A6J7L582"/>
<dbReference type="InterPro" id="IPR001943">
    <property type="entry name" value="UVR_dom"/>
</dbReference>
<dbReference type="Pfam" id="PF02151">
    <property type="entry name" value="UVR"/>
    <property type="match status" value="1"/>
</dbReference>
<dbReference type="GO" id="GO:0006289">
    <property type="term" value="P:nucleotide-excision repair"/>
    <property type="evidence" value="ECO:0007669"/>
    <property type="project" value="InterPro"/>
</dbReference>
<proteinExistence type="predicted"/>
<dbReference type="Pfam" id="PF12344">
    <property type="entry name" value="UvrB"/>
    <property type="match status" value="1"/>
</dbReference>
<dbReference type="SUPFAM" id="SSF52540">
    <property type="entry name" value="P-loop containing nucleoside triphosphate hydrolases"/>
    <property type="match status" value="1"/>
</dbReference>
<feature type="compositionally biased region" description="Low complexity" evidence="1">
    <location>
        <begin position="154"/>
        <end position="171"/>
    </location>
</feature>
<dbReference type="GO" id="GO:0005524">
    <property type="term" value="F:ATP binding"/>
    <property type="evidence" value="ECO:0007669"/>
    <property type="project" value="InterPro"/>
</dbReference>
<evidence type="ECO:0000313" key="3">
    <source>
        <dbReference type="EMBL" id="CAB4963171.1"/>
    </source>
</evidence>